<evidence type="ECO:0000313" key="2">
    <source>
        <dbReference type="EMBL" id="RGN96052.1"/>
    </source>
</evidence>
<reference evidence="4 5" key="1">
    <citation type="submission" date="2018-08" db="EMBL/GenBank/DDBJ databases">
        <title>A genome reference for cultivated species of the human gut microbiota.</title>
        <authorList>
            <person name="Zou Y."/>
            <person name="Xue W."/>
            <person name="Luo G."/>
        </authorList>
    </citation>
    <scope>NUCLEOTIDE SEQUENCE [LARGE SCALE GENOMIC DNA]</scope>
    <source>
        <strain evidence="3 5">AF28-11</strain>
        <strain evidence="2 4">OM03-4</strain>
    </source>
</reference>
<dbReference type="Proteomes" id="UP000283680">
    <property type="component" value="Unassembled WGS sequence"/>
</dbReference>
<dbReference type="EMBL" id="QSVA01000003">
    <property type="protein sequence ID" value="RGN96052.1"/>
    <property type="molecule type" value="Genomic_DNA"/>
</dbReference>
<evidence type="ECO:0000256" key="1">
    <source>
        <dbReference type="SAM" id="SignalP"/>
    </source>
</evidence>
<accession>A0A396EMF8</accession>
<feature type="chain" id="PRO_5036334491" evidence="1">
    <location>
        <begin position="21"/>
        <end position="128"/>
    </location>
</feature>
<evidence type="ECO:0000313" key="4">
    <source>
        <dbReference type="Proteomes" id="UP000260759"/>
    </source>
</evidence>
<name>A0A396EMF8_BACUN</name>
<evidence type="ECO:0000313" key="3">
    <source>
        <dbReference type="EMBL" id="RGQ53034.1"/>
    </source>
</evidence>
<protein>
    <submittedName>
        <fullName evidence="3">DUF3244 domain-containing protein</fullName>
    </submittedName>
</protein>
<dbReference type="Proteomes" id="UP000260759">
    <property type="component" value="Unassembled WGS sequence"/>
</dbReference>
<dbReference type="AlphaFoldDB" id="A0A396EMF8"/>
<dbReference type="Pfam" id="PF11589">
    <property type="entry name" value="DUF3244"/>
    <property type="match status" value="1"/>
</dbReference>
<feature type="signal peptide" evidence="1">
    <location>
        <begin position="1"/>
        <end position="20"/>
    </location>
</feature>
<dbReference type="EMBL" id="QRTH01000002">
    <property type="protein sequence ID" value="RGQ53034.1"/>
    <property type="molecule type" value="Genomic_DNA"/>
</dbReference>
<dbReference type="InterPro" id="IPR021638">
    <property type="entry name" value="DUF3244"/>
</dbReference>
<organism evidence="3 5">
    <name type="scientific">Bacteroides uniformis</name>
    <dbReference type="NCBI Taxonomy" id="820"/>
    <lineage>
        <taxon>Bacteria</taxon>
        <taxon>Pseudomonadati</taxon>
        <taxon>Bacteroidota</taxon>
        <taxon>Bacteroidia</taxon>
        <taxon>Bacteroidales</taxon>
        <taxon>Bacteroidaceae</taxon>
        <taxon>Bacteroides</taxon>
    </lineage>
</organism>
<proteinExistence type="predicted"/>
<evidence type="ECO:0000313" key="5">
    <source>
        <dbReference type="Proteomes" id="UP000283680"/>
    </source>
</evidence>
<comment type="caution">
    <text evidence="3">The sequence shown here is derived from an EMBL/GenBank/DDBJ whole genome shotgun (WGS) entry which is preliminary data.</text>
</comment>
<dbReference type="Gene3D" id="2.60.40.3080">
    <property type="match status" value="1"/>
</dbReference>
<sequence length="128" mass="14271">MRTRKLLLCLFAFTCMNINAMSQKRPKKIDLEKIVASSTTNSKGTRSAILEASALFDSNSESIMITSQNGFADVKVSVTNLFTNETIFSDSYSTFEIILNLAGLLNEGEEYRLEITIGDTVLYGDFIY</sequence>
<keyword evidence="1" id="KW-0732">Signal</keyword>
<gene>
    <name evidence="3" type="ORF">DWY92_04850</name>
    <name evidence="2" type="ORF">DXB37_05650</name>
</gene>
<dbReference type="RefSeq" id="WP_117599955.1">
    <property type="nucleotide sequence ID" value="NZ_BAABYI010000001.1"/>
</dbReference>